<comment type="similarity">
    <text evidence="25">Belongs to the ARTD/PARP family.</text>
</comment>
<evidence type="ECO:0000259" key="37">
    <source>
        <dbReference type="PROSITE" id="PS51977"/>
    </source>
</evidence>
<dbReference type="InterPro" id="IPR036957">
    <property type="entry name" value="Znf_PARP_sf"/>
</dbReference>
<dbReference type="InterPro" id="IPR038650">
    <property type="entry name" value="PADR1_C_dom_sf"/>
</dbReference>
<dbReference type="GO" id="GO:0005694">
    <property type="term" value="C:chromosome"/>
    <property type="evidence" value="ECO:0007669"/>
    <property type="project" value="UniProtKB-SubCell"/>
</dbReference>
<dbReference type="Pfam" id="PF08063">
    <property type="entry name" value="Zn_ribbon_PADR1"/>
    <property type="match status" value="1"/>
</dbReference>
<evidence type="ECO:0000256" key="17">
    <source>
        <dbReference type="ARBA" id="ARBA00022859"/>
    </source>
</evidence>
<dbReference type="GO" id="GO:0003677">
    <property type="term" value="F:DNA binding"/>
    <property type="evidence" value="ECO:0007669"/>
    <property type="project" value="UniProtKB-UniRule"/>
</dbReference>
<evidence type="ECO:0000256" key="20">
    <source>
        <dbReference type="ARBA" id="ARBA00023125"/>
    </source>
</evidence>
<dbReference type="GO" id="GO:0051287">
    <property type="term" value="F:NAD binding"/>
    <property type="evidence" value="ECO:0007669"/>
    <property type="project" value="UniProtKB-UniRule"/>
</dbReference>
<evidence type="ECO:0000256" key="24">
    <source>
        <dbReference type="ARBA" id="ARBA00024164"/>
    </source>
</evidence>
<dbReference type="InterPro" id="IPR001357">
    <property type="entry name" value="BRCT_dom"/>
</dbReference>
<feature type="domain" description="PARP-type" evidence="33">
    <location>
        <begin position="8"/>
        <end position="90"/>
    </location>
</feature>
<keyword evidence="18" id="KW-0805">Transcription regulation</keyword>
<keyword evidence="8" id="KW-0399">Innate immunity</keyword>
<keyword evidence="22 30" id="KW-0539">Nucleus</keyword>
<dbReference type="CDD" id="cd08001">
    <property type="entry name" value="WGR_PARP1_like"/>
    <property type="match status" value="1"/>
</dbReference>
<evidence type="ECO:0000256" key="3">
    <source>
        <dbReference type="ARBA" id="ARBA00004604"/>
    </source>
</evidence>
<keyword evidence="15" id="KW-0863">Zinc-finger</keyword>
<keyword evidence="39" id="KW-1185">Reference proteome</keyword>
<evidence type="ECO:0000256" key="4">
    <source>
        <dbReference type="ARBA" id="ARBA00022454"/>
    </source>
</evidence>
<dbReference type="PROSITE" id="PS51059">
    <property type="entry name" value="PARP_CATALYTIC"/>
    <property type="match status" value="1"/>
</dbReference>
<keyword evidence="6" id="KW-1017">Isopeptide bond</keyword>
<evidence type="ECO:0000259" key="35">
    <source>
        <dbReference type="PROSITE" id="PS51059"/>
    </source>
</evidence>
<dbReference type="PROSITE" id="PS52007">
    <property type="entry name" value="PADR1"/>
    <property type="match status" value="1"/>
</dbReference>
<dbReference type="AlphaFoldDB" id="A0A814RDQ3"/>
<evidence type="ECO:0000313" key="38">
    <source>
        <dbReference type="EMBL" id="CAF1130861.1"/>
    </source>
</evidence>
<keyword evidence="14" id="KW-0013">ADP-ribosylation</keyword>
<evidence type="ECO:0000256" key="21">
    <source>
        <dbReference type="ARBA" id="ARBA00023163"/>
    </source>
</evidence>
<evidence type="ECO:0000256" key="2">
    <source>
        <dbReference type="ARBA" id="ARBA00004514"/>
    </source>
</evidence>
<evidence type="ECO:0000256" key="11">
    <source>
        <dbReference type="ARBA" id="ARBA00022695"/>
    </source>
</evidence>
<evidence type="ECO:0000256" key="16">
    <source>
        <dbReference type="ARBA" id="ARBA00022833"/>
    </source>
</evidence>
<keyword evidence="7" id="KW-0021">Allosteric enzyme</keyword>
<evidence type="ECO:0000256" key="19">
    <source>
        <dbReference type="ARBA" id="ARBA00023027"/>
    </source>
</evidence>
<evidence type="ECO:0000256" key="1">
    <source>
        <dbReference type="ARBA" id="ARBA00004286"/>
    </source>
</evidence>
<dbReference type="PANTHER" id="PTHR10459">
    <property type="entry name" value="DNA LIGASE"/>
    <property type="match status" value="1"/>
</dbReference>
<dbReference type="CDD" id="cd17747">
    <property type="entry name" value="BRCT_PARP1"/>
    <property type="match status" value="1"/>
</dbReference>
<evidence type="ECO:0000256" key="14">
    <source>
        <dbReference type="ARBA" id="ARBA00022765"/>
    </source>
</evidence>
<dbReference type="GO" id="GO:0006302">
    <property type="term" value="P:double-strand break repair"/>
    <property type="evidence" value="ECO:0007669"/>
    <property type="project" value="TreeGrafter"/>
</dbReference>
<comment type="catalytic activity">
    <reaction evidence="23">
        <text>L-glutamyl-[protein] + NAD(+) = 5-O-(ADP-D-ribosyl)-L-glutamyl-[protein] + nicotinamide</text>
        <dbReference type="Rhea" id="RHEA:58224"/>
        <dbReference type="Rhea" id="RHEA-COMP:10208"/>
        <dbReference type="Rhea" id="RHEA-COMP:15089"/>
        <dbReference type="ChEBI" id="CHEBI:17154"/>
        <dbReference type="ChEBI" id="CHEBI:29973"/>
        <dbReference type="ChEBI" id="CHEBI:57540"/>
        <dbReference type="ChEBI" id="CHEBI:142540"/>
    </reaction>
    <physiologicalReaction direction="left-to-right" evidence="23">
        <dbReference type="Rhea" id="RHEA:58225"/>
    </physiologicalReaction>
</comment>
<dbReference type="SUPFAM" id="SSF57716">
    <property type="entry name" value="Glucocorticoid receptor-like (DNA-binding domain)"/>
    <property type="match status" value="2"/>
</dbReference>
<feature type="domain" description="PARP catalytic" evidence="35">
    <location>
        <begin position="773"/>
        <end position="999"/>
    </location>
</feature>
<dbReference type="InterPro" id="IPR001510">
    <property type="entry name" value="Znf_PARP"/>
</dbReference>
<comment type="catalytic activity">
    <reaction evidence="29">
        <text>L-seryl-[protein] + NAD(+) = O-(ADP-D-ribosyl)-L-seryl-[protein] + nicotinamide + H(+)</text>
        <dbReference type="Rhea" id="RHEA:58232"/>
        <dbReference type="Rhea" id="RHEA-COMP:9863"/>
        <dbReference type="Rhea" id="RHEA-COMP:15091"/>
        <dbReference type="ChEBI" id="CHEBI:15378"/>
        <dbReference type="ChEBI" id="CHEBI:17154"/>
        <dbReference type="ChEBI" id="CHEBI:29999"/>
        <dbReference type="ChEBI" id="CHEBI:57540"/>
        <dbReference type="ChEBI" id="CHEBI:142556"/>
    </reaction>
    <physiologicalReaction direction="left-to-right" evidence="29">
        <dbReference type="Rhea" id="RHEA:58233"/>
    </physiologicalReaction>
</comment>
<comment type="subcellular location">
    <subcellularLocation>
        <location evidence="1">Chromosome</location>
    </subcellularLocation>
    <subcellularLocation>
        <location evidence="2">Cytoplasm</location>
        <location evidence="2">Cytosol</location>
    </subcellularLocation>
    <subcellularLocation>
        <location evidence="3">Nucleus</location>
        <location evidence="3">Nucleolus</location>
    </subcellularLocation>
</comment>
<evidence type="ECO:0000256" key="27">
    <source>
        <dbReference type="ARBA" id="ARBA00048241"/>
    </source>
</evidence>
<dbReference type="GO" id="GO:0070212">
    <property type="term" value="P:protein poly-ADP-ribosylation"/>
    <property type="evidence" value="ECO:0007669"/>
    <property type="project" value="TreeGrafter"/>
</dbReference>
<dbReference type="Pfam" id="PF00533">
    <property type="entry name" value="BRCT"/>
    <property type="match status" value="1"/>
</dbReference>
<comment type="catalytic activity">
    <reaction evidence="28">
        <text>L-tyrosyl-[protein] + NAD(+) = O-(ADP-D-ribosyl)-L-tyrosyl-[protein] + nicotinamide + H(+)</text>
        <dbReference type="Rhea" id="RHEA:58236"/>
        <dbReference type="Rhea" id="RHEA-COMP:10136"/>
        <dbReference type="Rhea" id="RHEA-COMP:15092"/>
        <dbReference type="ChEBI" id="CHEBI:15378"/>
        <dbReference type="ChEBI" id="CHEBI:17154"/>
        <dbReference type="ChEBI" id="CHEBI:46858"/>
        <dbReference type="ChEBI" id="CHEBI:57540"/>
        <dbReference type="ChEBI" id="CHEBI:142557"/>
    </reaction>
    <physiologicalReaction direction="left-to-right" evidence="28">
        <dbReference type="Rhea" id="RHEA:58237"/>
    </physiologicalReaction>
</comment>
<dbReference type="CDD" id="cd01437">
    <property type="entry name" value="parp_like"/>
    <property type="match status" value="1"/>
</dbReference>
<comment type="catalytic activity">
    <reaction evidence="26 30">
        <text>NAD(+) + (ADP-D-ribosyl)n-acceptor = nicotinamide + (ADP-D-ribosyl)n+1-acceptor + H(+).</text>
        <dbReference type="EC" id="2.4.2.30"/>
    </reaction>
</comment>
<keyword evidence="21" id="KW-0804">Transcription</keyword>
<dbReference type="Gene3D" id="3.30.1740.10">
    <property type="entry name" value="Zinc finger, PARP-type"/>
    <property type="match status" value="2"/>
</dbReference>
<evidence type="ECO:0000256" key="30">
    <source>
        <dbReference type="PIRNR" id="PIRNR000489"/>
    </source>
</evidence>
<comment type="catalytic activity">
    <reaction evidence="27">
        <text>L-histidyl-[protein] + NAD(+) = N(tele)-(ADP-D-ribosyl)-L-histidyl-[protein] + nicotinamide + H(+)</text>
        <dbReference type="Rhea" id="RHEA:72071"/>
        <dbReference type="Rhea" id="RHEA-COMP:9745"/>
        <dbReference type="Rhea" id="RHEA-COMP:18085"/>
        <dbReference type="ChEBI" id="CHEBI:15378"/>
        <dbReference type="ChEBI" id="CHEBI:17154"/>
        <dbReference type="ChEBI" id="CHEBI:29979"/>
        <dbReference type="ChEBI" id="CHEBI:57540"/>
        <dbReference type="ChEBI" id="CHEBI:191398"/>
    </reaction>
    <physiologicalReaction direction="left-to-right" evidence="27">
        <dbReference type="Rhea" id="RHEA:72072"/>
    </physiologicalReaction>
</comment>
<dbReference type="EC" id="2.4.2.30" evidence="30"/>
<dbReference type="Pfam" id="PF05406">
    <property type="entry name" value="WGR"/>
    <property type="match status" value="1"/>
</dbReference>
<evidence type="ECO:0000256" key="29">
    <source>
        <dbReference type="ARBA" id="ARBA00048575"/>
    </source>
</evidence>
<dbReference type="InterPro" id="IPR008893">
    <property type="entry name" value="WGR_domain"/>
</dbReference>
<dbReference type="GO" id="GO:0016779">
    <property type="term" value="F:nucleotidyltransferase activity"/>
    <property type="evidence" value="ECO:0007669"/>
    <property type="project" value="UniProtKB-KW"/>
</dbReference>
<evidence type="ECO:0000259" key="36">
    <source>
        <dbReference type="PROSITE" id="PS51060"/>
    </source>
</evidence>
<reference evidence="38" key="1">
    <citation type="submission" date="2021-02" db="EMBL/GenBank/DDBJ databases">
        <authorList>
            <person name="Nowell W R."/>
        </authorList>
    </citation>
    <scope>NUCLEOTIDE SEQUENCE</scope>
</reference>
<dbReference type="Proteomes" id="UP000663828">
    <property type="component" value="Unassembled WGS sequence"/>
</dbReference>
<dbReference type="PANTHER" id="PTHR10459:SF112">
    <property type="entry name" value="POLY [ADP-RIBOSE] POLYMERASE 1"/>
    <property type="match status" value="1"/>
</dbReference>
<dbReference type="InterPro" id="IPR012317">
    <property type="entry name" value="Poly(ADP-ribose)pol_cat_dom"/>
</dbReference>
<dbReference type="Gene3D" id="2.20.25.630">
    <property type="match status" value="1"/>
</dbReference>
<organism evidence="38 39">
    <name type="scientific">Adineta ricciae</name>
    <name type="common">Rotifer</name>
    <dbReference type="NCBI Taxonomy" id="249248"/>
    <lineage>
        <taxon>Eukaryota</taxon>
        <taxon>Metazoa</taxon>
        <taxon>Spiralia</taxon>
        <taxon>Gnathifera</taxon>
        <taxon>Rotifera</taxon>
        <taxon>Eurotatoria</taxon>
        <taxon>Bdelloidea</taxon>
        <taxon>Adinetida</taxon>
        <taxon>Adinetidae</taxon>
        <taxon>Adineta</taxon>
    </lineage>
</organism>
<feature type="region of interest" description="Disordered" evidence="32">
    <location>
        <begin position="476"/>
        <end position="498"/>
    </location>
</feature>
<evidence type="ECO:0000256" key="31">
    <source>
        <dbReference type="RuleBase" id="RU362114"/>
    </source>
</evidence>
<evidence type="ECO:0000256" key="9">
    <source>
        <dbReference type="ARBA" id="ARBA00022676"/>
    </source>
</evidence>
<dbReference type="InterPro" id="IPR049296">
    <property type="entry name" value="PARP1-like_PADR1_N"/>
</dbReference>
<dbReference type="Pfam" id="PF00644">
    <property type="entry name" value="PARP"/>
    <property type="match status" value="1"/>
</dbReference>
<gene>
    <name evidence="38" type="ORF">XAT740_LOCUS19894</name>
</gene>
<dbReference type="Gene3D" id="1.10.20.130">
    <property type="match status" value="1"/>
</dbReference>
<dbReference type="InterPro" id="IPR050800">
    <property type="entry name" value="ARTD/PARP"/>
</dbReference>
<keyword evidence="5" id="KW-0963">Cytoplasm</keyword>
<name>A0A814RDQ3_ADIRI</name>
<dbReference type="FunFam" id="1.20.142.10:FF:000001">
    <property type="entry name" value="Poly [ADP-ribose] polymerase"/>
    <property type="match status" value="1"/>
</dbReference>
<evidence type="ECO:0000256" key="28">
    <source>
        <dbReference type="ARBA" id="ARBA00048339"/>
    </source>
</evidence>
<comment type="caution">
    <text evidence="38">The sequence shown here is derived from an EMBL/GenBank/DDBJ whole genome shotgun (WGS) entry which is preliminary data.</text>
</comment>
<evidence type="ECO:0000256" key="15">
    <source>
        <dbReference type="ARBA" id="ARBA00022771"/>
    </source>
</evidence>
<dbReference type="InterPro" id="IPR036420">
    <property type="entry name" value="BRCT_dom_sf"/>
</dbReference>
<sequence>MSDPTSTFKVEYAKSDRSKCKSCQSTIDKDSFRFAIMVQSSKFDGKVPNWYHTECFFEKVKLIDVKIIKGFDDLRWEDQSKIRDLIQENSKKLSDENDPDETFSVEYAKSSRSRCHGCDLSIVKDHLRLSRKNFSSRRARKYGPVDEWYHVDCFNQIKNDLLFFGTAESFSGFTNLNDDGQKKLKEKFGTLTTSSKRKRRGEQTNTESVRAKQVKIDVADSDEEEEKRRKKEQCELLWNYKDNLRKDVPQNVLKELLEFNGQKVIPGEANLIDAVTDCMAFGALEPCPDCSGHLVFNYTNYRCTGDLTEWTKCSYITQTPKRKPFAIPDDVKETYSIFENYTYTKQDRMLTQVTKRLTVNDEIKEPAYDPKLPLRGYSVGLVGRLSKKPSTLEKQIEQLGGTVVRNLDKKTMDVIISTQDEIDNGNRKIQYAQKYDIHVVPEEFLDEVHNDPPSVVMDKIKISTWGVLPHVRKQRKRVKKQPSATFKSSGRSKSLSSEKVTMKLKGGAAVDPDSGLEETCHVLKNRETGDLFAAVLGRVDITRGTNSYYKIQLLEHDTGTPWFLFPFLFFSKGRTGTTFGSKKVDEYKNKMKAMKAFENVFLDKTGNQWSDRGSFKKMANKLYPLEIDYNNDEVEKLTNNTDSELRSNLSQPVQDLVSLIFNVETMEKTLLSFEIDLTKMPLGKLSKNQLELAYKVLTELQTLINDTVKNRNLIIDASNRFYTLIPHDFGLRKPIILDRLDLIQSKTEMIDNLLEIEIAYSMLKRSKDDGEEHPIDVHYKKLKTLIEPIDKTTDEFQRIEQYMQNTHASTHNQYKLKLKELFKIVREGENDRFEKWSQLPNHQLLWHGSRTTNFVGILSQGLRIAPPEAPMTGYMFGKGVYFADMASKSANYCFTNRETSEGLMLLCEVALGKTHECYHATTFSASTLPKGTQSTKGCGQTIPDPKENYFTDDGVLIPMGHGVNANIAHSSLLYNEYIVYDTDQIKIKYLLRLDFQYED</sequence>
<dbReference type="SMART" id="SM00773">
    <property type="entry name" value="WGR"/>
    <property type="match status" value="1"/>
</dbReference>
<dbReference type="SMART" id="SM01336">
    <property type="entry name" value="zf-PARP"/>
    <property type="match status" value="2"/>
</dbReference>
<feature type="domain" description="WGR" evidence="37">
    <location>
        <begin position="519"/>
        <end position="622"/>
    </location>
</feature>
<evidence type="ECO:0000313" key="39">
    <source>
        <dbReference type="Proteomes" id="UP000663828"/>
    </source>
</evidence>
<evidence type="ECO:0000256" key="25">
    <source>
        <dbReference type="ARBA" id="ARBA00024347"/>
    </source>
</evidence>
<evidence type="ECO:0000259" key="33">
    <source>
        <dbReference type="PROSITE" id="PS50064"/>
    </source>
</evidence>
<keyword evidence="11" id="KW-0548">Nucleotidyltransferase</keyword>
<dbReference type="SMART" id="SM01335">
    <property type="entry name" value="PADR1"/>
    <property type="match status" value="1"/>
</dbReference>
<dbReference type="InterPro" id="IPR036616">
    <property type="entry name" value="Poly(ADP-ribose)pol_reg_dom_sf"/>
</dbReference>
<evidence type="ECO:0000256" key="10">
    <source>
        <dbReference type="ARBA" id="ARBA00022679"/>
    </source>
</evidence>
<dbReference type="SUPFAM" id="SSF142921">
    <property type="entry name" value="WGR domain-like"/>
    <property type="match status" value="1"/>
</dbReference>
<dbReference type="Gene3D" id="3.40.50.10190">
    <property type="entry name" value="BRCT domain"/>
    <property type="match status" value="1"/>
</dbReference>
<protein>
    <recommendedName>
        <fullName evidence="30 31">Poly [ADP-ribose] polymerase</fullName>
        <ecNumber evidence="30">2.4.2.30</ecNumber>
    </recommendedName>
</protein>
<dbReference type="Pfam" id="PF00645">
    <property type="entry name" value="zf-PARP"/>
    <property type="match status" value="2"/>
</dbReference>
<feature type="compositionally biased region" description="Low complexity" evidence="32">
    <location>
        <begin position="487"/>
        <end position="498"/>
    </location>
</feature>
<dbReference type="Gene3D" id="3.90.228.10">
    <property type="match status" value="1"/>
</dbReference>
<feature type="domain" description="PARP alpha-helical" evidence="36">
    <location>
        <begin position="646"/>
        <end position="764"/>
    </location>
</feature>
<dbReference type="GO" id="GO:0005829">
    <property type="term" value="C:cytosol"/>
    <property type="evidence" value="ECO:0007669"/>
    <property type="project" value="UniProtKB-SubCell"/>
</dbReference>
<keyword evidence="13" id="KW-0677">Repeat</keyword>
<dbReference type="GO" id="GO:0045087">
    <property type="term" value="P:innate immune response"/>
    <property type="evidence" value="ECO:0007669"/>
    <property type="project" value="UniProtKB-KW"/>
</dbReference>
<evidence type="ECO:0000256" key="22">
    <source>
        <dbReference type="ARBA" id="ARBA00023242"/>
    </source>
</evidence>
<keyword evidence="12 30" id="KW-0479">Metal-binding</keyword>
<evidence type="ECO:0000256" key="13">
    <source>
        <dbReference type="ARBA" id="ARBA00022737"/>
    </source>
</evidence>
<dbReference type="InterPro" id="IPR008288">
    <property type="entry name" value="PARP"/>
</dbReference>
<keyword evidence="9 30" id="KW-0328">Glycosyltransferase</keyword>
<feature type="domain" description="BRCT" evidence="34">
    <location>
        <begin position="369"/>
        <end position="447"/>
    </location>
</feature>
<keyword evidence="10 30" id="KW-0808">Transferase</keyword>
<dbReference type="InterPro" id="IPR004102">
    <property type="entry name" value="Poly(ADP-ribose)pol_reg_dom"/>
</dbReference>
<evidence type="ECO:0000256" key="5">
    <source>
        <dbReference type="ARBA" id="ARBA00022490"/>
    </source>
</evidence>
<dbReference type="Gene3D" id="1.20.142.10">
    <property type="entry name" value="Poly(ADP-ribose) polymerase, regulatory domain"/>
    <property type="match status" value="1"/>
</dbReference>
<evidence type="ECO:0000256" key="7">
    <source>
        <dbReference type="ARBA" id="ARBA00022533"/>
    </source>
</evidence>
<dbReference type="FunFam" id="2.20.25.630:FF:000001">
    <property type="entry name" value="Poly [ADP-ribose] polymerase"/>
    <property type="match status" value="1"/>
</dbReference>
<keyword evidence="17" id="KW-0391">Immunity</keyword>
<dbReference type="SUPFAM" id="SSF47587">
    <property type="entry name" value="Domain of poly(ADP-ribose) polymerase"/>
    <property type="match status" value="1"/>
</dbReference>
<dbReference type="PROSITE" id="PS50172">
    <property type="entry name" value="BRCT"/>
    <property type="match status" value="1"/>
</dbReference>
<keyword evidence="4" id="KW-0158">Chromosome</keyword>
<comment type="catalytic activity">
    <reaction evidence="24">
        <text>L-aspartyl-[protein] + NAD(+) = 4-O-(ADP-D-ribosyl)-L-aspartyl-[protein] + nicotinamide</text>
        <dbReference type="Rhea" id="RHEA:54424"/>
        <dbReference type="Rhea" id="RHEA-COMP:9867"/>
        <dbReference type="Rhea" id="RHEA-COMP:13832"/>
        <dbReference type="ChEBI" id="CHEBI:17154"/>
        <dbReference type="ChEBI" id="CHEBI:29961"/>
        <dbReference type="ChEBI" id="CHEBI:57540"/>
        <dbReference type="ChEBI" id="CHEBI:138102"/>
    </reaction>
    <physiologicalReaction direction="left-to-right" evidence="24">
        <dbReference type="Rhea" id="RHEA:54425"/>
    </physiologicalReaction>
</comment>
<proteinExistence type="inferred from homology"/>
<dbReference type="PIRSF" id="PIRSF000489">
    <property type="entry name" value="NAD_ADPRT"/>
    <property type="match status" value="1"/>
</dbReference>
<feature type="domain" description="PARP-type" evidence="33">
    <location>
        <begin position="103"/>
        <end position="192"/>
    </location>
</feature>
<dbReference type="EMBL" id="CAJNOR010001371">
    <property type="protein sequence ID" value="CAF1130861.1"/>
    <property type="molecule type" value="Genomic_DNA"/>
</dbReference>
<dbReference type="Pfam" id="PF02877">
    <property type="entry name" value="PARP_reg"/>
    <property type="match status" value="1"/>
</dbReference>
<dbReference type="SUPFAM" id="SSF56399">
    <property type="entry name" value="ADP-ribosylation"/>
    <property type="match status" value="1"/>
</dbReference>
<dbReference type="GO" id="GO:0008270">
    <property type="term" value="F:zinc ion binding"/>
    <property type="evidence" value="ECO:0007669"/>
    <property type="project" value="UniProtKB-KW"/>
</dbReference>
<dbReference type="PROSITE" id="PS51977">
    <property type="entry name" value="WGR"/>
    <property type="match status" value="1"/>
</dbReference>
<evidence type="ECO:0000256" key="23">
    <source>
        <dbReference type="ARBA" id="ARBA00024159"/>
    </source>
</evidence>
<dbReference type="SUPFAM" id="SSF52113">
    <property type="entry name" value="BRCT domain"/>
    <property type="match status" value="1"/>
</dbReference>
<dbReference type="InterPro" id="IPR036930">
    <property type="entry name" value="WGR_dom_sf"/>
</dbReference>
<feature type="region of interest" description="Disordered" evidence="32">
    <location>
        <begin position="189"/>
        <end position="211"/>
    </location>
</feature>
<accession>A0A814RDQ3</accession>
<evidence type="ECO:0000256" key="6">
    <source>
        <dbReference type="ARBA" id="ARBA00022499"/>
    </source>
</evidence>
<dbReference type="PROSITE" id="PS51060">
    <property type="entry name" value="PARP_ALPHA_HD"/>
    <property type="match status" value="1"/>
</dbReference>
<evidence type="ECO:0000259" key="34">
    <source>
        <dbReference type="PROSITE" id="PS50172"/>
    </source>
</evidence>
<keyword evidence="20 30" id="KW-0238">DNA-binding</keyword>
<dbReference type="PROSITE" id="PS00347">
    <property type="entry name" value="ZF_PARP_1"/>
    <property type="match status" value="1"/>
</dbReference>
<evidence type="ECO:0000256" key="32">
    <source>
        <dbReference type="SAM" id="MobiDB-lite"/>
    </source>
</evidence>
<dbReference type="Pfam" id="PF21728">
    <property type="entry name" value="PADR1_N"/>
    <property type="match status" value="1"/>
</dbReference>
<dbReference type="InterPro" id="IPR012982">
    <property type="entry name" value="PARP1-like_PADR1_Zn_ribbon"/>
</dbReference>
<dbReference type="GO" id="GO:0005730">
    <property type="term" value="C:nucleolus"/>
    <property type="evidence" value="ECO:0007669"/>
    <property type="project" value="UniProtKB-SubCell"/>
</dbReference>
<evidence type="ECO:0000256" key="26">
    <source>
        <dbReference type="ARBA" id="ARBA00033987"/>
    </source>
</evidence>
<dbReference type="FunFam" id="3.90.228.10:FF:000002">
    <property type="entry name" value="Poly [ADP-ribose] polymerase"/>
    <property type="match status" value="1"/>
</dbReference>
<dbReference type="PROSITE" id="PS50064">
    <property type="entry name" value="ZF_PARP_2"/>
    <property type="match status" value="2"/>
</dbReference>
<evidence type="ECO:0000256" key="8">
    <source>
        <dbReference type="ARBA" id="ARBA00022588"/>
    </source>
</evidence>
<keyword evidence="19 30" id="KW-0520">NAD</keyword>
<dbReference type="GO" id="GO:1990404">
    <property type="term" value="F:NAD+-protein mono-ADP-ribosyltransferase activity"/>
    <property type="evidence" value="ECO:0007669"/>
    <property type="project" value="TreeGrafter"/>
</dbReference>
<dbReference type="GO" id="GO:0003950">
    <property type="term" value="F:NAD+ poly-ADP-ribosyltransferase activity"/>
    <property type="evidence" value="ECO:0007669"/>
    <property type="project" value="UniProtKB-UniRule"/>
</dbReference>
<evidence type="ECO:0000256" key="12">
    <source>
        <dbReference type="ARBA" id="ARBA00022723"/>
    </source>
</evidence>
<evidence type="ECO:0000256" key="18">
    <source>
        <dbReference type="ARBA" id="ARBA00023015"/>
    </source>
</evidence>
<keyword evidence="16 30" id="KW-0862">Zinc</keyword>